<dbReference type="AlphaFoldDB" id="A0AAV7LHZ7"/>
<accession>A0AAV7LHZ7</accession>
<organism evidence="1 2">
    <name type="scientific">Pleurodeles waltl</name>
    <name type="common">Iberian ribbed newt</name>
    <dbReference type="NCBI Taxonomy" id="8319"/>
    <lineage>
        <taxon>Eukaryota</taxon>
        <taxon>Metazoa</taxon>
        <taxon>Chordata</taxon>
        <taxon>Craniata</taxon>
        <taxon>Vertebrata</taxon>
        <taxon>Euteleostomi</taxon>
        <taxon>Amphibia</taxon>
        <taxon>Batrachia</taxon>
        <taxon>Caudata</taxon>
        <taxon>Salamandroidea</taxon>
        <taxon>Salamandridae</taxon>
        <taxon>Pleurodelinae</taxon>
        <taxon>Pleurodeles</taxon>
    </lineage>
</organism>
<protein>
    <submittedName>
        <fullName evidence="1">Uncharacterized protein</fullName>
    </submittedName>
</protein>
<evidence type="ECO:0000313" key="1">
    <source>
        <dbReference type="EMBL" id="KAJ1091197.1"/>
    </source>
</evidence>
<proteinExistence type="predicted"/>
<keyword evidence="2" id="KW-1185">Reference proteome</keyword>
<comment type="caution">
    <text evidence="1">The sequence shown here is derived from an EMBL/GenBank/DDBJ whole genome shotgun (WGS) entry which is preliminary data.</text>
</comment>
<name>A0AAV7LHZ7_PLEWA</name>
<dbReference type="EMBL" id="JANPWB010000015">
    <property type="protein sequence ID" value="KAJ1091197.1"/>
    <property type="molecule type" value="Genomic_DNA"/>
</dbReference>
<evidence type="ECO:0000313" key="2">
    <source>
        <dbReference type="Proteomes" id="UP001066276"/>
    </source>
</evidence>
<gene>
    <name evidence="1" type="ORF">NDU88_004324</name>
</gene>
<reference evidence="1" key="1">
    <citation type="journal article" date="2022" name="bioRxiv">
        <title>Sequencing and chromosome-scale assembly of the giantPleurodeles waltlgenome.</title>
        <authorList>
            <person name="Brown T."/>
            <person name="Elewa A."/>
            <person name="Iarovenko S."/>
            <person name="Subramanian E."/>
            <person name="Araus A.J."/>
            <person name="Petzold A."/>
            <person name="Susuki M."/>
            <person name="Suzuki K.-i.T."/>
            <person name="Hayashi T."/>
            <person name="Toyoda A."/>
            <person name="Oliveira C."/>
            <person name="Osipova E."/>
            <person name="Leigh N.D."/>
            <person name="Simon A."/>
            <person name="Yun M.H."/>
        </authorList>
    </citation>
    <scope>NUCLEOTIDE SEQUENCE</scope>
    <source>
        <strain evidence="1">20211129_DDA</strain>
        <tissue evidence="1">Liver</tissue>
    </source>
</reference>
<sequence length="72" mass="8052">MKIGISGSAHARTAKKHRYREQTALLAQHSLGLPRRPRNEDFLVPRTQTIKIAASRASSTSVKGRDWEILDA</sequence>
<dbReference type="Proteomes" id="UP001066276">
    <property type="component" value="Chromosome 11"/>
</dbReference>